<dbReference type="SUPFAM" id="SSF103481">
    <property type="entry name" value="Multidrug resistance efflux transporter EmrE"/>
    <property type="match status" value="1"/>
</dbReference>
<sequence length="111" mass="11573">MKLSYVLWLFSTTAVFIVAASLSRAYVATGNVALVVLSMTLYLAGNLMMLKLMRDGGLGIAISLSAVTQLVLINGVAFLFFGERLSGAQLAGVALGVLSMGLMLTPATARS</sequence>
<dbReference type="Gene3D" id="1.10.3730.20">
    <property type="match status" value="1"/>
</dbReference>
<dbReference type="EMBL" id="JBHRSP010000034">
    <property type="protein sequence ID" value="MFC3075430.1"/>
    <property type="molecule type" value="Genomic_DNA"/>
</dbReference>
<evidence type="ECO:0000313" key="3">
    <source>
        <dbReference type="Proteomes" id="UP001595377"/>
    </source>
</evidence>
<keyword evidence="1" id="KW-0472">Membrane</keyword>
<protein>
    <recommendedName>
        <fullName evidence="4">Glucose uptake protein</fullName>
    </recommendedName>
</protein>
<keyword evidence="1" id="KW-0812">Transmembrane</keyword>
<name>A0ABV7DKE7_9HYPH</name>
<keyword evidence="1" id="KW-1133">Transmembrane helix</keyword>
<dbReference type="RefSeq" id="WP_257314749.1">
    <property type="nucleotide sequence ID" value="NZ_JANFDG010000007.1"/>
</dbReference>
<feature type="transmembrane region" description="Helical" evidence="1">
    <location>
        <begin position="87"/>
        <end position="105"/>
    </location>
</feature>
<comment type="caution">
    <text evidence="2">The sequence shown here is derived from an EMBL/GenBank/DDBJ whole genome shotgun (WGS) entry which is preliminary data.</text>
</comment>
<accession>A0ABV7DKE7</accession>
<gene>
    <name evidence="2" type="ORF">ACFOHH_20135</name>
</gene>
<reference evidence="3" key="1">
    <citation type="journal article" date="2019" name="Int. J. Syst. Evol. Microbiol.">
        <title>The Global Catalogue of Microorganisms (GCM) 10K type strain sequencing project: providing services to taxonomists for standard genome sequencing and annotation.</title>
        <authorList>
            <consortium name="The Broad Institute Genomics Platform"/>
            <consortium name="The Broad Institute Genome Sequencing Center for Infectious Disease"/>
            <person name="Wu L."/>
            <person name="Ma J."/>
        </authorList>
    </citation>
    <scope>NUCLEOTIDE SEQUENCE [LARGE SCALE GENOMIC DNA]</scope>
    <source>
        <strain evidence="3">KCTC 52677</strain>
    </source>
</reference>
<evidence type="ECO:0008006" key="4">
    <source>
        <dbReference type="Google" id="ProtNLM"/>
    </source>
</evidence>
<proteinExistence type="predicted"/>
<organism evidence="2 3">
    <name type="scientific">Shinella pollutisoli</name>
    <dbReference type="NCBI Taxonomy" id="2250594"/>
    <lineage>
        <taxon>Bacteria</taxon>
        <taxon>Pseudomonadati</taxon>
        <taxon>Pseudomonadota</taxon>
        <taxon>Alphaproteobacteria</taxon>
        <taxon>Hyphomicrobiales</taxon>
        <taxon>Rhizobiaceae</taxon>
        <taxon>Shinella</taxon>
    </lineage>
</organism>
<evidence type="ECO:0000313" key="2">
    <source>
        <dbReference type="EMBL" id="MFC3075430.1"/>
    </source>
</evidence>
<dbReference type="InterPro" id="IPR037185">
    <property type="entry name" value="EmrE-like"/>
</dbReference>
<keyword evidence="3" id="KW-1185">Reference proteome</keyword>
<evidence type="ECO:0000256" key="1">
    <source>
        <dbReference type="SAM" id="Phobius"/>
    </source>
</evidence>
<feature type="transmembrane region" description="Helical" evidence="1">
    <location>
        <begin position="35"/>
        <end position="53"/>
    </location>
</feature>
<feature type="transmembrane region" description="Helical" evidence="1">
    <location>
        <begin position="60"/>
        <end position="81"/>
    </location>
</feature>
<dbReference type="Proteomes" id="UP001595377">
    <property type="component" value="Unassembled WGS sequence"/>
</dbReference>